<proteinExistence type="predicted"/>
<accession>A0A0G0T7G9</accession>
<organism evidence="1 2">
    <name type="scientific">Candidatus Nomurabacteria bacterium GW2011_GWB1_40_7</name>
    <dbReference type="NCBI Taxonomy" id="1618744"/>
    <lineage>
        <taxon>Bacteria</taxon>
        <taxon>Candidatus Nomuraibacteriota</taxon>
    </lineage>
</organism>
<sequence>MKKEIKKNNRGFVLLFAVTLAAILLSIALGVSSVALKEIKFGTSARDSNDAFFAADTGVEQVLFNDKDPNKYPLPGPGQEDESWKELFFGLGSTDASCASVTITKNSVGGTIIISKGHSRTIDDSCSSGSNVVERQLVVRY</sequence>
<dbReference type="Proteomes" id="UP000034452">
    <property type="component" value="Unassembled WGS sequence"/>
</dbReference>
<dbReference type="EMBL" id="LBZL01000002">
    <property type="protein sequence ID" value="KKR70691.1"/>
    <property type="molecule type" value="Genomic_DNA"/>
</dbReference>
<reference evidence="1 2" key="1">
    <citation type="journal article" date="2015" name="Nature">
        <title>rRNA introns, odd ribosomes, and small enigmatic genomes across a large radiation of phyla.</title>
        <authorList>
            <person name="Brown C.T."/>
            <person name="Hug L.A."/>
            <person name="Thomas B.C."/>
            <person name="Sharon I."/>
            <person name="Castelle C.J."/>
            <person name="Singh A."/>
            <person name="Wilkins M.J."/>
            <person name="Williams K.H."/>
            <person name="Banfield J.F."/>
        </authorList>
    </citation>
    <scope>NUCLEOTIDE SEQUENCE [LARGE SCALE GENOMIC DNA]</scope>
</reference>
<dbReference type="AlphaFoldDB" id="A0A0G0T7G9"/>
<evidence type="ECO:0008006" key="3">
    <source>
        <dbReference type="Google" id="ProtNLM"/>
    </source>
</evidence>
<evidence type="ECO:0000313" key="2">
    <source>
        <dbReference type="Proteomes" id="UP000034452"/>
    </source>
</evidence>
<protein>
    <recommendedName>
        <fullName evidence="3">Type 4 fimbrial biogenesis protein PilX N-terminal domain-containing protein</fullName>
    </recommendedName>
</protein>
<evidence type="ECO:0000313" key="1">
    <source>
        <dbReference type="EMBL" id="KKR70691.1"/>
    </source>
</evidence>
<gene>
    <name evidence="1" type="ORF">UU13_C0002G0036</name>
</gene>
<comment type="caution">
    <text evidence="1">The sequence shown here is derived from an EMBL/GenBank/DDBJ whole genome shotgun (WGS) entry which is preliminary data.</text>
</comment>
<name>A0A0G0T7G9_9BACT</name>